<dbReference type="WBParaSite" id="SSLN_0000154001-mRNA-1">
    <property type="protein sequence ID" value="SSLN_0000154001-mRNA-1"/>
    <property type="gene ID" value="SSLN_0000154001"/>
</dbReference>
<evidence type="ECO:0000313" key="3">
    <source>
        <dbReference type="WBParaSite" id="SSLN_0000154001-mRNA-1"/>
    </source>
</evidence>
<sequence>MQSHVISYADGRLRDVQSGIRIANTIDGHLLNSRGMQASTRVSTGRVHDLVFAEDCALNTVKEEAYAGFNLAIFDGERFVIGYMPHTIQRYVVKGVSGKTQTLDVTVSKTVDHLPAV</sequence>
<proteinExistence type="predicted"/>
<dbReference type="OrthoDB" id="6309691at2759"/>
<protein>
    <submittedName>
        <fullName evidence="3">Phage protein</fullName>
    </submittedName>
</protein>
<reference evidence="1 2" key="2">
    <citation type="submission" date="2018-11" db="EMBL/GenBank/DDBJ databases">
        <authorList>
            <consortium name="Pathogen Informatics"/>
        </authorList>
    </citation>
    <scope>NUCLEOTIDE SEQUENCE [LARGE SCALE GENOMIC DNA]</scope>
    <source>
        <strain evidence="1 2">NST_G2</strain>
    </source>
</reference>
<reference evidence="3" key="1">
    <citation type="submission" date="2016-06" db="UniProtKB">
        <authorList>
            <consortium name="WormBaseParasite"/>
        </authorList>
    </citation>
    <scope>IDENTIFICATION</scope>
</reference>
<name>A0A183SB86_SCHSO</name>
<evidence type="ECO:0000313" key="1">
    <source>
        <dbReference type="EMBL" id="VDL87869.1"/>
    </source>
</evidence>
<dbReference type="AlphaFoldDB" id="A0A183SB86"/>
<dbReference type="EMBL" id="UYSU01003377">
    <property type="protein sequence ID" value="VDL87869.1"/>
    <property type="molecule type" value="Genomic_DNA"/>
</dbReference>
<organism evidence="3">
    <name type="scientific">Schistocephalus solidus</name>
    <name type="common">Tapeworm</name>
    <dbReference type="NCBI Taxonomy" id="70667"/>
    <lineage>
        <taxon>Eukaryota</taxon>
        <taxon>Metazoa</taxon>
        <taxon>Spiralia</taxon>
        <taxon>Lophotrochozoa</taxon>
        <taxon>Platyhelminthes</taxon>
        <taxon>Cestoda</taxon>
        <taxon>Eucestoda</taxon>
        <taxon>Diphyllobothriidea</taxon>
        <taxon>Diphyllobothriidae</taxon>
        <taxon>Schistocephalus</taxon>
    </lineage>
</organism>
<evidence type="ECO:0000313" key="2">
    <source>
        <dbReference type="Proteomes" id="UP000275846"/>
    </source>
</evidence>
<accession>A0A183SB86</accession>
<keyword evidence="2" id="KW-1185">Reference proteome</keyword>
<dbReference type="Proteomes" id="UP000275846">
    <property type="component" value="Unassembled WGS sequence"/>
</dbReference>
<gene>
    <name evidence="1" type="ORF">SSLN_LOCUS1484</name>
</gene>